<organism evidence="2 3">
    <name type="scientific">Pseudoduganella ginsengisoli</name>
    <dbReference type="NCBI Taxonomy" id="1462440"/>
    <lineage>
        <taxon>Bacteria</taxon>
        <taxon>Pseudomonadati</taxon>
        <taxon>Pseudomonadota</taxon>
        <taxon>Betaproteobacteria</taxon>
        <taxon>Burkholderiales</taxon>
        <taxon>Oxalobacteraceae</taxon>
        <taxon>Telluria group</taxon>
        <taxon>Pseudoduganella</taxon>
    </lineage>
</organism>
<dbReference type="InterPro" id="IPR050789">
    <property type="entry name" value="Diverse_Enzym_Activities"/>
</dbReference>
<dbReference type="EMBL" id="WNLA01000020">
    <property type="protein sequence ID" value="MTW05146.1"/>
    <property type="molecule type" value="Genomic_DNA"/>
</dbReference>
<accession>A0A6L6Q6K8</accession>
<dbReference type="SUPFAM" id="SSF56601">
    <property type="entry name" value="beta-lactamase/transpeptidase-like"/>
    <property type="match status" value="1"/>
</dbReference>
<dbReference type="RefSeq" id="WP_155441493.1">
    <property type="nucleotide sequence ID" value="NZ_WNLA01000020.1"/>
</dbReference>
<gene>
    <name evidence="2" type="ORF">GM668_24015</name>
</gene>
<reference evidence="2 3" key="1">
    <citation type="submission" date="2019-11" db="EMBL/GenBank/DDBJ databases">
        <title>Type strains purchased from KCTC, JCM and DSMZ.</title>
        <authorList>
            <person name="Lu H."/>
        </authorList>
    </citation>
    <scope>NUCLEOTIDE SEQUENCE [LARGE SCALE GENOMIC DNA]</scope>
    <source>
        <strain evidence="2 3">KCTC 42409</strain>
    </source>
</reference>
<sequence>MQVKNVVGMVVFCAVLAACGGKGAPAPADTLNDKVERFRLASGVPGLAVVVVDGDHIDVATSGVQKAGAPALIGRDDRFQMGSLTKAMTASLIARLVEQHKLRWDSTLAELFPAWRDKMRPEYLGVTVAQLLRHRAGLVRDFSDDDAVGLQQVVTGDPLQDRTAMGLWFLQKPPQSAPGSTMLYSNIGYLIAGLIAESVGHAPYEQLLAQEVLQPLQMQGAFGLPEDAGGQTPVGHISTAQGWQAARFNPAMQDETQFRLWLFAVSAAGGLDLSAPDYGRFLLEQLHGLQGRSTYLTQADFQLMHTPVDGYAFGWGISDVPKYGTVSYHTGTAGTYFTASLLVPSQNRAVAVMCNCESADAEAKISEFANTLAAAVPPK</sequence>
<keyword evidence="3" id="KW-1185">Reference proteome</keyword>
<evidence type="ECO:0000313" key="3">
    <source>
        <dbReference type="Proteomes" id="UP000484015"/>
    </source>
</evidence>
<dbReference type="AlphaFoldDB" id="A0A6L6Q6K8"/>
<dbReference type="InterPro" id="IPR001466">
    <property type="entry name" value="Beta-lactam-related"/>
</dbReference>
<dbReference type="Pfam" id="PF00144">
    <property type="entry name" value="Beta-lactamase"/>
    <property type="match status" value="1"/>
</dbReference>
<dbReference type="InterPro" id="IPR012338">
    <property type="entry name" value="Beta-lactam/transpept-like"/>
</dbReference>
<dbReference type="Gene3D" id="3.40.710.10">
    <property type="entry name" value="DD-peptidase/beta-lactamase superfamily"/>
    <property type="match status" value="1"/>
</dbReference>
<keyword evidence="2" id="KW-0378">Hydrolase</keyword>
<feature type="domain" description="Beta-lactamase-related" evidence="1">
    <location>
        <begin position="35"/>
        <end position="363"/>
    </location>
</feature>
<evidence type="ECO:0000259" key="1">
    <source>
        <dbReference type="Pfam" id="PF00144"/>
    </source>
</evidence>
<dbReference type="OrthoDB" id="9801061at2"/>
<dbReference type="Proteomes" id="UP000484015">
    <property type="component" value="Unassembled WGS sequence"/>
</dbReference>
<dbReference type="PROSITE" id="PS51257">
    <property type="entry name" value="PROKAR_LIPOPROTEIN"/>
    <property type="match status" value="1"/>
</dbReference>
<name>A0A6L6Q6K8_9BURK</name>
<dbReference type="GO" id="GO:0016787">
    <property type="term" value="F:hydrolase activity"/>
    <property type="evidence" value="ECO:0007669"/>
    <property type="project" value="UniProtKB-KW"/>
</dbReference>
<comment type="caution">
    <text evidence="2">The sequence shown here is derived from an EMBL/GenBank/DDBJ whole genome shotgun (WGS) entry which is preliminary data.</text>
</comment>
<dbReference type="PANTHER" id="PTHR43283">
    <property type="entry name" value="BETA-LACTAMASE-RELATED"/>
    <property type="match status" value="1"/>
</dbReference>
<evidence type="ECO:0000313" key="2">
    <source>
        <dbReference type="EMBL" id="MTW05146.1"/>
    </source>
</evidence>
<proteinExistence type="predicted"/>
<protein>
    <submittedName>
        <fullName evidence="2">Serine hydrolase</fullName>
    </submittedName>
</protein>